<dbReference type="AlphaFoldDB" id="A0A1E3NSG3"/>
<evidence type="ECO:0000313" key="11">
    <source>
        <dbReference type="Proteomes" id="UP000094455"/>
    </source>
</evidence>
<dbReference type="Pfam" id="PF00443">
    <property type="entry name" value="UCH"/>
    <property type="match status" value="1"/>
</dbReference>
<feature type="domain" description="USP" evidence="9">
    <location>
        <begin position="291"/>
        <end position="651"/>
    </location>
</feature>
<dbReference type="EMBL" id="KV454001">
    <property type="protein sequence ID" value="ODQ49012.1"/>
    <property type="molecule type" value="Genomic_DNA"/>
</dbReference>
<dbReference type="GeneID" id="30178812"/>
<keyword evidence="4 7" id="KW-0833">Ubl conjugation pathway</keyword>
<organism evidence="10 11">
    <name type="scientific">Pichia membranifaciens NRRL Y-2026</name>
    <dbReference type="NCBI Taxonomy" id="763406"/>
    <lineage>
        <taxon>Eukaryota</taxon>
        <taxon>Fungi</taxon>
        <taxon>Dikarya</taxon>
        <taxon>Ascomycota</taxon>
        <taxon>Saccharomycotina</taxon>
        <taxon>Pichiomycetes</taxon>
        <taxon>Pichiales</taxon>
        <taxon>Pichiaceae</taxon>
        <taxon>Pichia</taxon>
    </lineage>
</organism>
<feature type="non-terminal residue" evidence="10">
    <location>
        <position position="1"/>
    </location>
</feature>
<reference evidence="10 11" key="1">
    <citation type="journal article" date="2016" name="Proc. Natl. Acad. Sci. U.S.A.">
        <title>Comparative genomics of biotechnologically important yeasts.</title>
        <authorList>
            <person name="Riley R."/>
            <person name="Haridas S."/>
            <person name="Wolfe K.H."/>
            <person name="Lopes M.R."/>
            <person name="Hittinger C.T."/>
            <person name="Goeker M."/>
            <person name="Salamov A.A."/>
            <person name="Wisecaver J.H."/>
            <person name="Long T.M."/>
            <person name="Calvey C.H."/>
            <person name="Aerts A.L."/>
            <person name="Barry K.W."/>
            <person name="Choi C."/>
            <person name="Clum A."/>
            <person name="Coughlan A.Y."/>
            <person name="Deshpande S."/>
            <person name="Douglass A.P."/>
            <person name="Hanson S.J."/>
            <person name="Klenk H.-P."/>
            <person name="LaButti K.M."/>
            <person name="Lapidus A."/>
            <person name="Lindquist E.A."/>
            <person name="Lipzen A.M."/>
            <person name="Meier-Kolthoff J.P."/>
            <person name="Ohm R.A."/>
            <person name="Otillar R.P."/>
            <person name="Pangilinan J.L."/>
            <person name="Peng Y."/>
            <person name="Rokas A."/>
            <person name="Rosa C.A."/>
            <person name="Scheuner C."/>
            <person name="Sibirny A.A."/>
            <person name="Slot J.C."/>
            <person name="Stielow J.B."/>
            <person name="Sun H."/>
            <person name="Kurtzman C.P."/>
            <person name="Blackwell M."/>
            <person name="Grigoriev I.V."/>
            <person name="Jeffries T.W."/>
        </authorList>
    </citation>
    <scope>NUCLEOTIDE SEQUENCE [LARGE SCALE GENOMIC DNA]</scope>
    <source>
        <strain evidence="10 11">NRRL Y-2026</strain>
    </source>
</reference>
<proteinExistence type="inferred from homology"/>
<keyword evidence="6 7" id="KW-0788">Thiol protease</keyword>
<dbReference type="InterPro" id="IPR050185">
    <property type="entry name" value="Ub_carboxyl-term_hydrolase"/>
</dbReference>
<dbReference type="Gene3D" id="3.90.70.10">
    <property type="entry name" value="Cysteine proteinases"/>
    <property type="match status" value="1"/>
</dbReference>
<dbReference type="SUPFAM" id="SSF52821">
    <property type="entry name" value="Rhodanese/Cell cycle control phosphatase"/>
    <property type="match status" value="1"/>
</dbReference>
<dbReference type="RefSeq" id="XP_019020125.1">
    <property type="nucleotide sequence ID" value="XM_019162125.1"/>
</dbReference>
<sequence length="651" mass="73850">NDPDMKLLDLYSMKKFIDVDTLMDTYHKFDSSVLLIDYRPSPSFKSDHISLFTNIINIDPLSVKPQYTVQDVIDHSLLLSTFKEREIFMNIAQYELVIIIDQSSIHAKLAQDILRFIAILDEKNHDSKYRLKRKPITLDGGFDEWVYFMNNQATRHHTTQQALPKSPMTMNDIPNLQQNYVHTKPFLSRSPSPTGLFPTLPSSHLTSKFGGGLSKQQLPQPTMLVPISSPLTRTRSPSPSPVFRPTVKVAPSTSSSSPIVHRSNNTPVLQVSSVNTPVRSASPNKSPFLVSGLYNLGNSCYMNASLQCMMGTKELTNYLLQDIYLKFVAKDSKLGSRGKLTKEYQTLAKTMLANTLKHVATNPKNFKKVVGSVNSAFNNCYQQDSAEFLHFILDTIHEDLNWSANKESLPAITDEDEANREILPMRLASTIEWERYLKTDYSTIIEIFAGQYASRLECGNCHKTSTTYIPFNMLSVPVPSQKKELNLYDCIDSFVSPEILSGDNAWKCPRCKGSFSTKKELTITRLPAVLIVHLERFSLSSGPNLTFVKNTSKINIPLKMSMKQYWPQIQDEQERQQLKKFPTRGQEGEWEYSLYGIVRHYGTLDGGHYISEVKKNGTWVKFDDDKVKVSDTMGKKGESDGSAYILFYEKV</sequence>
<dbReference type="PANTHER" id="PTHR21646">
    <property type="entry name" value="UBIQUITIN CARBOXYL-TERMINAL HYDROLASE"/>
    <property type="match status" value="1"/>
</dbReference>
<feature type="non-terminal residue" evidence="10">
    <location>
        <position position="651"/>
    </location>
</feature>
<keyword evidence="3 7" id="KW-0645">Protease</keyword>
<dbReference type="EC" id="3.4.19.12" evidence="7"/>
<evidence type="ECO:0000256" key="6">
    <source>
        <dbReference type="ARBA" id="ARBA00022807"/>
    </source>
</evidence>
<keyword evidence="5 7" id="KW-0378">Hydrolase</keyword>
<dbReference type="InterPro" id="IPR001394">
    <property type="entry name" value="Peptidase_C19_UCH"/>
</dbReference>
<dbReference type="InterPro" id="IPR036873">
    <property type="entry name" value="Rhodanese-like_dom_sf"/>
</dbReference>
<evidence type="ECO:0000256" key="8">
    <source>
        <dbReference type="SAM" id="MobiDB-lite"/>
    </source>
</evidence>
<comment type="similarity">
    <text evidence="2 7">Belongs to the peptidase C19 family.</text>
</comment>
<feature type="region of interest" description="Disordered" evidence="8">
    <location>
        <begin position="231"/>
        <end position="263"/>
    </location>
</feature>
<evidence type="ECO:0000256" key="3">
    <source>
        <dbReference type="ARBA" id="ARBA00022670"/>
    </source>
</evidence>
<dbReference type="GO" id="GO:0006508">
    <property type="term" value="P:proteolysis"/>
    <property type="evidence" value="ECO:0007669"/>
    <property type="project" value="UniProtKB-KW"/>
</dbReference>
<dbReference type="Gene3D" id="3.40.250.10">
    <property type="entry name" value="Rhodanese-like domain"/>
    <property type="match status" value="1"/>
</dbReference>
<comment type="catalytic activity">
    <reaction evidence="1 7">
        <text>Thiol-dependent hydrolysis of ester, thioester, amide, peptide and isopeptide bonds formed by the C-terminal Gly of ubiquitin (a 76-residue protein attached to proteins as an intracellular targeting signal).</text>
        <dbReference type="EC" id="3.4.19.12"/>
    </reaction>
</comment>
<dbReference type="GO" id="GO:0016579">
    <property type="term" value="P:protein deubiquitination"/>
    <property type="evidence" value="ECO:0007669"/>
    <property type="project" value="InterPro"/>
</dbReference>
<protein>
    <recommendedName>
        <fullName evidence="7">Ubiquitin carboxyl-terminal hydrolase</fullName>
        <ecNumber evidence="7">3.4.19.12</ecNumber>
    </recommendedName>
</protein>
<keyword evidence="11" id="KW-1185">Reference proteome</keyword>
<dbReference type="PROSITE" id="PS00972">
    <property type="entry name" value="USP_1"/>
    <property type="match status" value="1"/>
</dbReference>
<dbReference type="Proteomes" id="UP000094455">
    <property type="component" value="Unassembled WGS sequence"/>
</dbReference>
<dbReference type="InterPro" id="IPR028889">
    <property type="entry name" value="USP"/>
</dbReference>
<dbReference type="SUPFAM" id="SSF54001">
    <property type="entry name" value="Cysteine proteinases"/>
    <property type="match status" value="1"/>
</dbReference>
<dbReference type="OrthoDB" id="292964at2759"/>
<evidence type="ECO:0000256" key="4">
    <source>
        <dbReference type="ARBA" id="ARBA00022786"/>
    </source>
</evidence>
<evidence type="ECO:0000256" key="1">
    <source>
        <dbReference type="ARBA" id="ARBA00000707"/>
    </source>
</evidence>
<gene>
    <name evidence="10" type="ORF">PICMEDRAFT_19512</name>
</gene>
<dbReference type="GO" id="GO:0004843">
    <property type="term" value="F:cysteine-type deubiquitinase activity"/>
    <property type="evidence" value="ECO:0007669"/>
    <property type="project" value="UniProtKB-UniRule"/>
</dbReference>
<evidence type="ECO:0000256" key="5">
    <source>
        <dbReference type="ARBA" id="ARBA00022801"/>
    </source>
</evidence>
<evidence type="ECO:0000256" key="2">
    <source>
        <dbReference type="ARBA" id="ARBA00009085"/>
    </source>
</evidence>
<evidence type="ECO:0000256" key="7">
    <source>
        <dbReference type="RuleBase" id="RU366025"/>
    </source>
</evidence>
<dbReference type="PROSITE" id="PS00973">
    <property type="entry name" value="USP_2"/>
    <property type="match status" value="1"/>
</dbReference>
<dbReference type="InterPro" id="IPR038765">
    <property type="entry name" value="Papain-like_cys_pep_sf"/>
</dbReference>
<feature type="compositionally biased region" description="Low complexity" evidence="8">
    <location>
        <begin position="231"/>
        <end position="246"/>
    </location>
</feature>
<evidence type="ECO:0000313" key="10">
    <source>
        <dbReference type="EMBL" id="ODQ49012.1"/>
    </source>
</evidence>
<dbReference type="PROSITE" id="PS50235">
    <property type="entry name" value="USP_3"/>
    <property type="match status" value="1"/>
</dbReference>
<accession>A0A1E3NSG3</accession>
<evidence type="ECO:0000259" key="9">
    <source>
        <dbReference type="PROSITE" id="PS50235"/>
    </source>
</evidence>
<dbReference type="InterPro" id="IPR018200">
    <property type="entry name" value="USP_CS"/>
</dbReference>
<dbReference type="CDD" id="cd02674">
    <property type="entry name" value="Peptidase_C19R"/>
    <property type="match status" value="1"/>
</dbReference>
<dbReference type="PANTHER" id="PTHR21646:SF95">
    <property type="entry name" value="UBIQUITIN CARBOXYL-TERMINAL HYDROLASE 4-RELATED"/>
    <property type="match status" value="1"/>
</dbReference>
<feature type="compositionally biased region" description="Polar residues" evidence="8">
    <location>
        <begin position="251"/>
        <end position="263"/>
    </location>
</feature>
<name>A0A1E3NSG3_9ASCO</name>
<dbReference type="STRING" id="763406.A0A1E3NSG3"/>